<accession>A0A927FVG4</accession>
<dbReference type="PIRSF" id="PIRSF038959">
    <property type="entry name" value="SdpI"/>
    <property type="match status" value="1"/>
</dbReference>
<keyword evidence="1" id="KW-0472">Membrane</keyword>
<comment type="caution">
    <text evidence="3">The sequence shown here is derived from an EMBL/GenBank/DDBJ whole genome shotgun (WGS) entry which is preliminary data.</text>
</comment>
<dbReference type="GO" id="GO:0009636">
    <property type="term" value="P:response to toxic substance"/>
    <property type="evidence" value="ECO:0007669"/>
    <property type="project" value="TreeGrafter"/>
</dbReference>
<feature type="transmembrane region" description="Helical" evidence="1">
    <location>
        <begin position="163"/>
        <end position="182"/>
    </location>
</feature>
<keyword evidence="1" id="KW-1133">Transmembrane helix</keyword>
<sequence>MNRVILSPLNLGLWGALIAVTLAGYGLIPAGTVLPVHWGITGEPDAFLPRNGALILPPLFGAIVMLIFWAVGRFAPPAQLEASRHAWRTIVPALSALFLTIAVTTILIGLGYPDLMVRVICVGLGVMLVVLGNVMPKTQRNGLAGIRLPWVADAVVWQKTQRLGGLLFMAGGFLLLVSALVLEDPAHLFVALLAALLVPIGVTAIYSYRLAHGG</sequence>
<dbReference type="InterPro" id="IPR026272">
    <property type="entry name" value="SdpI"/>
</dbReference>
<gene>
    <name evidence="3" type="ORF">IC608_16440</name>
</gene>
<organism evidence="3 4">
    <name type="scientific">Devosia oryzisoli</name>
    <dbReference type="NCBI Taxonomy" id="2774138"/>
    <lineage>
        <taxon>Bacteria</taxon>
        <taxon>Pseudomonadati</taxon>
        <taxon>Pseudomonadota</taxon>
        <taxon>Alphaproteobacteria</taxon>
        <taxon>Hyphomicrobiales</taxon>
        <taxon>Devosiaceae</taxon>
        <taxon>Devosia</taxon>
    </lineage>
</organism>
<feature type="transmembrane region" description="Helical" evidence="1">
    <location>
        <begin position="188"/>
        <end position="208"/>
    </location>
</feature>
<dbReference type="InterPro" id="IPR012867">
    <property type="entry name" value="DUF1648"/>
</dbReference>
<proteinExistence type="predicted"/>
<protein>
    <submittedName>
        <fullName evidence="3">SdpI family protein</fullName>
    </submittedName>
</protein>
<reference evidence="3" key="1">
    <citation type="submission" date="2020-09" db="EMBL/GenBank/DDBJ databases">
        <title>Genome seq and assembly of Devosia sp.</title>
        <authorList>
            <person name="Chhetri G."/>
        </authorList>
    </citation>
    <scope>NUCLEOTIDE SEQUENCE</scope>
    <source>
        <strain evidence="3">PTR5</strain>
    </source>
</reference>
<dbReference type="PANTHER" id="PTHR37810:SF5">
    <property type="entry name" value="IMMUNITY PROTEIN SDPI"/>
    <property type="match status" value="1"/>
</dbReference>
<keyword evidence="1" id="KW-0812">Transmembrane</keyword>
<feature type="transmembrane region" description="Helical" evidence="1">
    <location>
        <begin position="87"/>
        <end position="109"/>
    </location>
</feature>
<dbReference type="RefSeq" id="WP_191777811.1">
    <property type="nucleotide sequence ID" value="NZ_JACYFU010000005.1"/>
</dbReference>
<evidence type="ECO:0000256" key="1">
    <source>
        <dbReference type="SAM" id="Phobius"/>
    </source>
</evidence>
<feature type="transmembrane region" description="Helical" evidence="1">
    <location>
        <begin position="115"/>
        <end position="134"/>
    </location>
</feature>
<name>A0A927FVG4_9HYPH</name>
<dbReference type="Pfam" id="PF13630">
    <property type="entry name" value="SdpI"/>
    <property type="match status" value="1"/>
</dbReference>
<dbReference type="Proteomes" id="UP000654108">
    <property type="component" value="Unassembled WGS sequence"/>
</dbReference>
<dbReference type="InterPro" id="IPR025962">
    <property type="entry name" value="SdpI/YhfL"/>
</dbReference>
<dbReference type="EMBL" id="JACYFU010000005">
    <property type="protein sequence ID" value="MBD8067060.1"/>
    <property type="molecule type" value="Genomic_DNA"/>
</dbReference>
<keyword evidence="4" id="KW-1185">Reference proteome</keyword>
<evidence type="ECO:0000259" key="2">
    <source>
        <dbReference type="Pfam" id="PF07853"/>
    </source>
</evidence>
<dbReference type="PANTHER" id="PTHR37810">
    <property type="entry name" value="IMMUNITY PROTEIN SDPI"/>
    <property type="match status" value="1"/>
</dbReference>
<dbReference type="AlphaFoldDB" id="A0A927FVG4"/>
<evidence type="ECO:0000313" key="3">
    <source>
        <dbReference type="EMBL" id="MBD8067060.1"/>
    </source>
</evidence>
<feature type="domain" description="DUF1648" evidence="2">
    <location>
        <begin position="15"/>
        <end position="59"/>
    </location>
</feature>
<feature type="transmembrane region" description="Helical" evidence="1">
    <location>
        <begin position="54"/>
        <end position="75"/>
    </location>
</feature>
<dbReference type="Pfam" id="PF07853">
    <property type="entry name" value="DUF1648"/>
    <property type="match status" value="1"/>
</dbReference>
<evidence type="ECO:0000313" key="4">
    <source>
        <dbReference type="Proteomes" id="UP000654108"/>
    </source>
</evidence>
<feature type="transmembrane region" description="Helical" evidence="1">
    <location>
        <begin position="12"/>
        <end position="34"/>
    </location>
</feature>